<dbReference type="Pfam" id="PF13920">
    <property type="entry name" value="zf-C3HC4_3"/>
    <property type="match status" value="1"/>
</dbReference>
<feature type="region of interest" description="Disordered" evidence="2">
    <location>
        <begin position="1"/>
        <end position="51"/>
    </location>
</feature>
<keyword evidence="6" id="KW-1185">Reference proteome</keyword>
<feature type="region of interest" description="Disordered" evidence="2">
    <location>
        <begin position="150"/>
        <end position="202"/>
    </location>
</feature>
<feature type="region of interest" description="Disordered" evidence="2">
    <location>
        <begin position="224"/>
        <end position="397"/>
    </location>
</feature>
<dbReference type="Proteomes" id="UP001565368">
    <property type="component" value="Unassembled WGS sequence"/>
</dbReference>
<feature type="compositionally biased region" description="Basic and acidic residues" evidence="2">
    <location>
        <begin position="150"/>
        <end position="175"/>
    </location>
</feature>
<keyword evidence="1" id="KW-0863">Zinc-finger</keyword>
<proteinExistence type="predicted"/>
<dbReference type="GO" id="GO:0061630">
    <property type="term" value="F:ubiquitin protein ligase activity"/>
    <property type="evidence" value="ECO:0007669"/>
    <property type="project" value="UniProtKB-EC"/>
</dbReference>
<dbReference type="InterPro" id="IPR015940">
    <property type="entry name" value="UBA"/>
</dbReference>
<dbReference type="GeneID" id="95989521"/>
<dbReference type="RefSeq" id="XP_069204811.1">
    <property type="nucleotide sequence ID" value="XM_069356874.1"/>
</dbReference>
<feature type="domain" description="UBA" evidence="3">
    <location>
        <begin position="74"/>
        <end position="114"/>
    </location>
</feature>
<dbReference type="InterPro" id="IPR013083">
    <property type="entry name" value="Znf_RING/FYVE/PHD"/>
</dbReference>
<dbReference type="PANTHER" id="PTHR22996">
    <property type="entry name" value="MAHOGUNIN"/>
    <property type="match status" value="1"/>
</dbReference>
<name>A0ABR3PR79_9TREE</name>
<evidence type="ECO:0000256" key="1">
    <source>
        <dbReference type="PROSITE-ProRule" id="PRU00175"/>
    </source>
</evidence>
<dbReference type="PROSITE" id="PS50030">
    <property type="entry name" value="UBA"/>
    <property type="match status" value="1"/>
</dbReference>
<dbReference type="InterPro" id="IPR045194">
    <property type="entry name" value="MGRN1/RNF157-like"/>
</dbReference>
<comment type="caution">
    <text evidence="5">The sequence shown here is derived from an EMBL/GenBank/DDBJ whole genome shotgun (WGS) entry which is preliminary data.</text>
</comment>
<feature type="compositionally biased region" description="Basic and acidic residues" evidence="2">
    <location>
        <begin position="478"/>
        <end position="517"/>
    </location>
</feature>
<evidence type="ECO:0000259" key="3">
    <source>
        <dbReference type="PROSITE" id="PS50030"/>
    </source>
</evidence>
<accession>A0ABR3PR79</accession>
<keyword evidence="1" id="KW-0862">Zinc</keyword>
<feature type="compositionally biased region" description="Pro residues" evidence="2">
    <location>
        <begin position="333"/>
        <end position="344"/>
    </location>
</feature>
<dbReference type="InterPro" id="IPR001841">
    <property type="entry name" value="Znf_RING"/>
</dbReference>
<sequence>MAAPGVPPTPAGGGGLFSSLRGKRQNSVAEEQPMPPVFITPFPNGGPDSTLSPPIKPIRTNSSLITNTSDTPSQFRQTPLERLVAMGFVKSDAAFNLRAANGNFQEAYDLLYHDAHQPKMFRKDKTGTKAWFKDDCAICIRNKVGGHKLERTDSRRTDDRASIRSRRDSMAEPQRRFQSGGAASPASETRPPPQHGHDLPLPDAFASRQQVADNMSFRQPSFDMSAVRQVPSSDTASVRQASVGTSSPAPTSNPAMSTFSGEYATAPAPSQPQASGYTKGSPYVEERAPSPPPQYQLSPAATSSSDARQEYNFPSPPSQVPALGPSMPTKAASPPPEQQQPPAPIATRQPSHPSPVPPLVAYTKAQPPAVPPGAEAPHTSSHARQTSQAPSPRPDPRIAELTEKLRSKERELDVTTGQRDALHSLLSAQMRGEDLPDIVTAIAQMRASQRSTDTLRTELQQAIRDLETAQLRHSDMERNLAEARDANNVDRESRQSLTRERQELLEQRDRAVSDLRKSQGKHKAEKQRVSDLEEQLSRIRGELDSRHSQTSELTSRLMANAETVTRVLGELDNAIARETRYKHELASEKEARGRVETERDGMVQQFVSTEQKLARETELRREADISRDIWGREVDTLHKRVHELEAAARRGGTSVIGPECIVCNEETASHAIVKCGHLCLCQGCSTKVLAQGKRCPMCREPVNQQSDLLRIYVT</sequence>
<feature type="compositionally biased region" description="Low complexity" evidence="2">
    <location>
        <begin position="266"/>
        <end position="275"/>
    </location>
</feature>
<evidence type="ECO:0000256" key="2">
    <source>
        <dbReference type="SAM" id="MobiDB-lite"/>
    </source>
</evidence>
<feature type="domain" description="RING-type" evidence="4">
    <location>
        <begin position="660"/>
        <end position="699"/>
    </location>
</feature>
<dbReference type="SUPFAM" id="SSF57850">
    <property type="entry name" value="RING/U-box"/>
    <property type="match status" value="1"/>
</dbReference>
<evidence type="ECO:0000259" key="4">
    <source>
        <dbReference type="PROSITE" id="PS50089"/>
    </source>
</evidence>
<dbReference type="EC" id="2.3.2.27" evidence="5"/>
<keyword evidence="5" id="KW-0012">Acyltransferase</keyword>
<dbReference type="EMBL" id="JBBXJM010000007">
    <property type="protein sequence ID" value="KAL1404867.1"/>
    <property type="molecule type" value="Genomic_DNA"/>
</dbReference>
<reference evidence="5 6" key="1">
    <citation type="submission" date="2023-08" db="EMBL/GenBank/DDBJ databases">
        <title>Annotated Genome Sequence of Vanrija albida AlHP1.</title>
        <authorList>
            <person name="Herzog R."/>
        </authorList>
    </citation>
    <scope>NUCLEOTIDE SEQUENCE [LARGE SCALE GENOMIC DNA]</scope>
    <source>
        <strain evidence="5 6">AlHP1</strain>
    </source>
</reference>
<evidence type="ECO:0000313" key="5">
    <source>
        <dbReference type="EMBL" id="KAL1404867.1"/>
    </source>
</evidence>
<protein>
    <submittedName>
        <fullName evidence="5">E3 ubiquitin-protein ligase neurl1b</fullName>
        <ecNumber evidence="5">2.3.2.27</ecNumber>
    </submittedName>
</protein>
<dbReference type="PROSITE" id="PS50089">
    <property type="entry name" value="ZF_RING_2"/>
    <property type="match status" value="1"/>
</dbReference>
<keyword evidence="1" id="KW-0479">Metal-binding</keyword>
<dbReference type="Gene3D" id="1.10.8.10">
    <property type="entry name" value="DNA helicase RuvA subunit, C-terminal domain"/>
    <property type="match status" value="1"/>
</dbReference>
<evidence type="ECO:0000313" key="6">
    <source>
        <dbReference type="Proteomes" id="UP001565368"/>
    </source>
</evidence>
<dbReference type="Gene3D" id="3.30.40.10">
    <property type="entry name" value="Zinc/RING finger domain, C3HC4 (zinc finger)"/>
    <property type="match status" value="1"/>
</dbReference>
<gene>
    <name evidence="5" type="primary">NEURL1B</name>
    <name evidence="5" type="ORF">Q8F55_008478</name>
</gene>
<feature type="compositionally biased region" description="Polar residues" evidence="2">
    <location>
        <begin position="230"/>
        <end position="260"/>
    </location>
</feature>
<keyword evidence="5" id="KW-0808">Transferase</keyword>
<dbReference type="SUPFAM" id="SSF46934">
    <property type="entry name" value="UBA-like"/>
    <property type="match status" value="1"/>
</dbReference>
<feature type="compositionally biased region" description="Polar residues" evidence="2">
    <location>
        <begin position="295"/>
        <end position="306"/>
    </location>
</feature>
<feature type="region of interest" description="Disordered" evidence="2">
    <location>
        <begin position="478"/>
        <end position="531"/>
    </location>
</feature>
<dbReference type="PANTHER" id="PTHR22996:SF0">
    <property type="entry name" value="RE60872P-RELATED"/>
    <property type="match status" value="1"/>
</dbReference>
<feature type="compositionally biased region" description="Pro residues" evidence="2">
    <location>
        <begin position="1"/>
        <end position="10"/>
    </location>
</feature>
<feature type="compositionally biased region" description="Polar residues" evidence="2">
    <location>
        <begin position="378"/>
        <end position="390"/>
    </location>
</feature>
<organism evidence="5 6">
    <name type="scientific">Vanrija albida</name>
    <dbReference type="NCBI Taxonomy" id="181172"/>
    <lineage>
        <taxon>Eukaryota</taxon>
        <taxon>Fungi</taxon>
        <taxon>Dikarya</taxon>
        <taxon>Basidiomycota</taxon>
        <taxon>Agaricomycotina</taxon>
        <taxon>Tremellomycetes</taxon>
        <taxon>Trichosporonales</taxon>
        <taxon>Trichosporonaceae</taxon>
        <taxon>Vanrija</taxon>
    </lineage>
</organism>
<dbReference type="InterPro" id="IPR009060">
    <property type="entry name" value="UBA-like_sf"/>
</dbReference>
<dbReference type="CDD" id="cd14270">
    <property type="entry name" value="UBA"/>
    <property type="match status" value="1"/>
</dbReference>